<dbReference type="InterPro" id="IPR007402">
    <property type="entry name" value="DUF455"/>
</dbReference>
<evidence type="ECO:0000313" key="1">
    <source>
        <dbReference type="EMBL" id="MDP9974550.1"/>
    </source>
</evidence>
<dbReference type="AlphaFoldDB" id="A0AAW8ENK9"/>
<proteinExistence type="predicted"/>
<dbReference type="Pfam" id="PF04305">
    <property type="entry name" value="DUF455"/>
    <property type="match status" value="1"/>
</dbReference>
<protein>
    <submittedName>
        <fullName evidence="1">Uncharacterized ferritin-like protein (DUF455 family)</fullName>
    </submittedName>
</protein>
<reference evidence="1" key="1">
    <citation type="submission" date="2023-07" db="EMBL/GenBank/DDBJ databases">
        <title>Sorghum-associated microbial communities from plants grown in Nebraska, USA.</title>
        <authorList>
            <person name="Schachtman D."/>
        </authorList>
    </citation>
    <scope>NUCLEOTIDE SEQUENCE</scope>
    <source>
        <strain evidence="1">DS3315</strain>
    </source>
</reference>
<evidence type="ECO:0000313" key="2">
    <source>
        <dbReference type="Proteomes" id="UP001224845"/>
    </source>
</evidence>
<dbReference type="EMBL" id="JAUSRV010000018">
    <property type="protein sequence ID" value="MDP9974550.1"/>
    <property type="molecule type" value="Genomic_DNA"/>
</dbReference>
<accession>A0AAW8ENK9</accession>
<dbReference type="Proteomes" id="UP001224845">
    <property type="component" value="Unassembled WGS sequence"/>
</dbReference>
<organism evidence="1 2">
    <name type="scientific">Variovorax paradoxus</name>
    <dbReference type="NCBI Taxonomy" id="34073"/>
    <lineage>
        <taxon>Bacteria</taxon>
        <taxon>Pseudomonadati</taxon>
        <taxon>Pseudomonadota</taxon>
        <taxon>Betaproteobacteria</taxon>
        <taxon>Burkholderiales</taxon>
        <taxon>Comamonadaceae</taxon>
        <taxon>Variovorax</taxon>
    </lineage>
</organism>
<sequence length="51" mass="5540">MGDDVGVPGRPERPLRVAATAVQKRSPFTPEGRAALIHSICHIEFNAIKMV</sequence>
<comment type="caution">
    <text evidence="1">The sequence shown here is derived from an EMBL/GenBank/DDBJ whole genome shotgun (WGS) entry which is preliminary data.</text>
</comment>
<gene>
    <name evidence="1" type="ORF">J2W39_005819</name>
</gene>
<name>A0AAW8ENK9_VARPD</name>